<evidence type="ECO:0000256" key="1">
    <source>
        <dbReference type="SAM" id="MobiDB-lite"/>
    </source>
</evidence>
<dbReference type="AlphaFoldDB" id="A0AAV4MTI0"/>
<evidence type="ECO:0000313" key="2">
    <source>
        <dbReference type="EMBL" id="GIX74742.1"/>
    </source>
</evidence>
<gene>
    <name evidence="2" type="ORF">CEXT_763201</name>
</gene>
<feature type="compositionally biased region" description="Polar residues" evidence="1">
    <location>
        <begin position="9"/>
        <end position="28"/>
    </location>
</feature>
<organism evidence="2 3">
    <name type="scientific">Caerostris extrusa</name>
    <name type="common">Bark spider</name>
    <name type="synonym">Caerostris bankana</name>
    <dbReference type="NCBI Taxonomy" id="172846"/>
    <lineage>
        <taxon>Eukaryota</taxon>
        <taxon>Metazoa</taxon>
        <taxon>Ecdysozoa</taxon>
        <taxon>Arthropoda</taxon>
        <taxon>Chelicerata</taxon>
        <taxon>Arachnida</taxon>
        <taxon>Araneae</taxon>
        <taxon>Araneomorphae</taxon>
        <taxon>Entelegynae</taxon>
        <taxon>Araneoidea</taxon>
        <taxon>Araneidae</taxon>
        <taxon>Caerostris</taxon>
    </lineage>
</organism>
<proteinExistence type="predicted"/>
<accession>A0AAV4MTI0</accession>
<dbReference type="EMBL" id="BPLR01020092">
    <property type="protein sequence ID" value="GIX74742.1"/>
    <property type="molecule type" value="Genomic_DNA"/>
</dbReference>
<feature type="region of interest" description="Disordered" evidence="1">
    <location>
        <begin position="1"/>
        <end position="30"/>
    </location>
</feature>
<protein>
    <submittedName>
        <fullName evidence="2">Uncharacterized protein</fullName>
    </submittedName>
</protein>
<dbReference type="Proteomes" id="UP001054945">
    <property type="component" value="Unassembled WGS sequence"/>
</dbReference>
<keyword evidence="3" id="KW-1185">Reference proteome</keyword>
<reference evidence="2 3" key="1">
    <citation type="submission" date="2021-06" db="EMBL/GenBank/DDBJ databases">
        <title>Caerostris extrusa draft genome.</title>
        <authorList>
            <person name="Kono N."/>
            <person name="Arakawa K."/>
        </authorList>
    </citation>
    <scope>NUCLEOTIDE SEQUENCE [LARGE SCALE GENOMIC DNA]</scope>
</reference>
<evidence type="ECO:0000313" key="3">
    <source>
        <dbReference type="Proteomes" id="UP001054945"/>
    </source>
</evidence>
<name>A0AAV4MTI0_CAEEX</name>
<sequence>MDMIHSGKSENLTSDKNICSTKSQTSESIMKLNSPRDLATVGEERKSAPKNSANMTIVIPLNVPTSVRILTNSSRRRRFLLHLLFSFLGYRLL</sequence>
<comment type="caution">
    <text evidence="2">The sequence shown here is derived from an EMBL/GenBank/DDBJ whole genome shotgun (WGS) entry which is preliminary data.</text>
</comment>